<feature type="domain" description="Plant heme peroxidase family profile" evidence="24">
    <location>
        <begin position="68"/>
        <end position="369"/>
    </location>
</feature>
<dbReference type="PRINTS" id="PR00458">
    <property type="entry name" value="PEROXIDASE"/>
</dbReference>
<keyword evidence="7 23" id="KW-0575">Peroxidase</keyword>
<accession>A0AAX6I5B2</accession>
<keyword evidence="8 23" id="KW-0349">Heme</keyword>
<dbReference type="GO" id="GO:0046872">
    <property type="term" value="F:metal ion binding"/>
    <property type="evidence" value="ECO:0007669"/>
    <property type="project" value="UniProtKB-UniRule"/>
</dbReference>
<dbReference type="InterPro" id="IPR019793">
    <property type="entry name" value="Peroxidases_heam-ligand_BS"/>
</dbReference>
<evidence type="ECO:0000256" key="10">
    <source>
        <dbReference type="ARBA" id="ARBA00022729"/>
    </source>
</evidence>
<dbReference type="PROSITE" id="PS50873">
    <property type="entry name" value="PEROXIDASE_4"/>
    <property type="match status" value="1"/>
</dbReference>
<evidence type="ECO:0000256" key="4">
    <source>
        <dbReference type="ARBA" id="ARBA00006873"/>
    </source>
</evidence>
<evidence type="ECO:0000256" key="23">
    <source>
        <dbReference type="RuleBase" id="RU362060"/>
    </source>
</evidence>
<dbReference type="Gene3D" id="1.10.520.10">
    <property type="match status" value="1"/>
</dbReference>
<comment type="caution">
    <text evidence="25">The sequence shown here is derived from an EMBL/GenBank/DDBJ whole genome shotgun (WGS) entry which is preliminary data.</text>
</comment>
<dbReference type="SUPFAM" id="SSF48113">
    <property type="entry name" value="Heme-dependent peroxidases"/>
    <property type="match status" value="1"/>
</dbReference>
<keyword evidence="9 20" id="KW-0479">Metal-binding</keyword>
<dbReference type="GO" id="GO:0042744">
    <property type="term" value="P:hydrogen peroxide catabolic process"/>
    <property type="evidence" value="ECO:0007669"/>
    <property type="project" value="UniProtKB-KW"/>
</dbReference>
<evidence type="ECO:0000256" key="13">
    <source>
        <dbReference type="ARBA" id="ARBA00023004"/>
    </source>
</evidence>
<keyword evidence="17 23" id="KW-0376">Hydrogen peroxide</keyword>
<keyword evidence="26" id="KW-1185">Reference proteome</keyword>
<evidence type="ECO:0000256" key="7">
    <source>
        <dbReference type="ARBA" id="ARBA00022559"/>
    </source>
</evidence>
<evidence type="ECO:0000256" key="12">
    <source>
        <dbReference type="ARBA" id="ARBA00023002"/>
    </source>
</evidence>
<comment type="cofactor">
    <cofactor evidence="20 23">
        <name>heme b</name>
        <dbReference type="ChEBI" id="CHEBI:60344"/>
    </cofactor>
    <text evidence="20 23">Binds 1 heme b (iron(II)-protoporphyrin IX) group per subunit.</text>
</comment>
<dbReference type="GO" id="GO:0006979">
    <property type="term" value="P:response to oxidative stress"/>
    <property type="evidence" value="ECO:0007669"/>
    <property type="project" value="UniProtKB-UniRule"/>
</dbReference>
<reference evidence="25" key="2">
    <citation type="submission" date="2023-04" db="EMBL/GenBank/DDBJ databases">
        <authorList>
            <person name="Bruccoleri R.E."/>
            <person name="Oakeley E.J."/>
            <person name="Faust A.-M."/>
            <person name="Dessus-Babus S."/>
            <person name="Altorfer M."/>
            <person name="Burckhardt D."/>
            <person name="Oertli M."/>
            <person name="Naumann U."/>
            <person name="Petersen F."/>
            <person name="Wong J."/>
        </authorList>
    </citation>
    <scope>NUCLEOTIDE SEQUENCE</scope>
    <source>
        <strain evidence="25">GSM-AAB239-AS_SAM_17_03QT</strain>
        <tissue evidence="25">Leaf</tissue>
    </source>
</reference>
<evidence type="ECO:0000256" key="20">
    <source>
        <dbReference type="PIRSR" id="PIRSR600823-3"/>
    </source>
</evidence>
<dbReference type="GO" id="GO:0020037">
    <property type="term" value="F:heme binding"/>
    <property type="evidence" value="ECO:0007669"/>
    <property type="project" value="UniProtKB-UniRule"/>
</dbReference>
<dbReference type="EMBL" id="JANAVB010004796">
    <property type="protein sequence ID" value="KAJ6848037.1"/>
    <property type="molecule type" value="Genomic_DNA"/>
</dbReference>
<feature type="binding site" evidence="20">
    <location>
        <position position="117"/>
    </location>
    <ligand>
        <name>Ca(2+)</name>
        <dbReference type="ChEBI" id="CHEBI:29108"/>
        <label>1</label>
    </ligand>
</feature>
<feature type="binding site" evidence="20">
    <location>
        <position position="119"/>
    </location>
    <ligand>
        <name>Ca(2+)</name>
        <dbReference type="ChEBI" id="CHEBI:29108"/>
        <label>1</label>
    </ligand>
</feature>
<feature type="binding site" description="axial binding residue" evidence="20">
    <location>
        <position position="236"/>
    </location>
    <ligand>
        <name>heme b</name>
        <dbReference type="ChEBI" id="CHEBI:60344"/>
    </ligand>
    <ligandPart>
        <name>Fe</name>
        <dbReference type="ChEBI" id="CHEBI:18248"/>
    </ligandPart>
</feature>
<feature type="binding site" evidence="20">
    <location>
        <position position="110"/>
    </location>
    <ligand>
        <name>Ca(2+)</name>
        <dbReference type="ChEBI" id="CHEBI:29108"/>
        <label>1</label>
    </ligand>
</feature>
<dbReference type="FunFam" id="1.10.420.10:FF:000001">
    <property type="entry name" value="Peroxidase"/>
    <property type="match status" value="1"/>
</dbReference>
<feature type="binding site" evidence="20">
    <location>
        <position position="291"/>
    </location>
    <ligand>
        <name>Ca(2+)</name>
        <dbReference type="ChEBI" id="CHEBI:29108"/>
        <label>2</label>
    </ligand>
</feature>
<keyword evidence="15" id="KW-0325">Glycoprotein</keyword>
<comment type="subcellular location">
    <subcellularLocation>
        <location evidence="3 23">Secreted</location>
    </subcellularLocation>
</comment>
<evidence type="ECO:0000256" key="22">
    <source>
        <dbReference type="PIRSR" id="PIRSR600823-5"/>
    </source>
</evidence>
<dbReference type="EC" id="1.11.1.7" evidence="5 23"/>
<feature type="binding site" evidence="19">
    <location>
        <position position="206"/>
    </location>
    <ligand>
        <name>substrate</name>
    </ligand>
</feature>
<name>A0AAX6I5B2_IRIPA</name>
<evidence type="ECO:0000256" key="1">
    <source>
        <dbReference type="ARBA" id="ARBA00000189"/>
    </source>
</evidence>
<feature type="binding site" evidence="20">
    <location>
        <position position="113"/>
    </location>
    <ligand>
        <name>Ca(2+)</name>
        <dbReference type="ChEBI" id="CHEBI:29108"/>
        <label>1</label>
    </ligand>
</feature>
<feature type="disulfide bond" evidence="22">
    <location>
        <begin position="243"/>
        <end position="275"/>
    </location>
</feature>
<evidence type="ECO:0000256" key="5">
    <source>
        <dbReference type="ARBA" id="ARBA00012313"/>
    </source>
</evidence>
<evidence type="ECO:0000256" key="15">
    <source>
        <dbReference type="ARBA" id="ARBA00023180"/>
    </source>
</evidence>
<dbReference type="Pfam" id="PF00141">
    <property type="entry name" value="peroxidase"/>
    <property type="match status" value="1"/>
</dbReference>
<evidence type="ECO:0000256" key="8">
    <source>
        <dbReference type="ARBA" id="ARBA00022617"/>
    </source>
</evidence>
<evidence type="ECO:0000256" key="2">
    <source>
        <dbReference type="ARBA" id="ARBA00002322"/>
    </source>
</evidence>
<dbReference type="GO" id="GO:0005576">
    <property type="term" value="C:extracellular region"/>
    <property type="evidence" value="ECO:0007669"/>
    <property type="project" value="UniProtKB-SubCell"/>
</dbReference>
<dbReference type="CDD" id="cd00693">
    <property type="entry name" value="secretory_peroxidase"/>
    <property type="match status" value="1"/>
</dbReference>
<dbReference type="PANTHER" id="PTHR31388">
    <property type="entry name" value="PEROXIDASE 72-RELATED"/>
    <property type="match status" value="1"/>
</dbReference>
<feature type="disulfide bond" evidence="22">
    <location>
        <begin position="164"/>
        <end position="365"/>
    </location>
</feature>
<evidence type="ECO:0000256" key="14">
    <source>
        <dbReference type="ARBA" id="ARBA00023157"/>
    </source>
</evidence>
<feature type="binding site" evidence="20">
    <location>
        <position position="131"/>
    </location>
    <ligand>
        <name>Ca(2+)</name>
        <dbReference type="ChEBI" id="CHEBI:29108"/>
        <label>1</label>
    </ligand>
</feature>
<evidence type="ECO:0000256" key="16">
    <source>
        <dbReference type="ARBA" id="ARBA00023283"/>
    </source>
</evidence>
<keyword evidence="14 22" id="KW-1015">Disulfide bond</keyword>
<comment type="catalytic activity">
    <reaction evidence="1 23">
        <text>2 a phenolic donor + H2O2 = 2 a phenolic radical donor + 2 H2O</text>
        <dbReference type="Rhea" id="RHEA:56136"/>
        <dbReference type="ChEBI" id="CHEBI:15377"/>
        <dbReference type="ChEBI" id="CHEBI:16240"/>
        <dbReference type="ChEBI" id="CHEBI:139520"/>
        <dbReference type="ChEBI" id="CHEBI:139521"/>
        <dbReference type="EC" id="1.11.1.7"/>
    </reaction>
</comment>
<feature type="binding site" evidence="20">
    <location>
        <position position="115"/>
    </location>
    <ligand>
        <name>Ca(2+)</name>
        <dbReference type="ChEBI" id="CHEBI:29108"/>
        <label>1</label>
    </ligand>
</feature>
<evidence type="ECO:0000256" key="21">
    <source>
        <dbReference type="PIRSR" id="PIRSR600823-4"/>
    </source>
</evidence>
<evidence type="ECO:0000256" key="11">
    <source>
        <dbReference type="ARBA" id="ARBA00022837"/>
    </source>
</evidence>
<feature type="binding site" evidence="20">
    <location>
        <position position="237"/>
    </location>
    <ligand>
        <name>Ca(2+)</name>
        <dbReference type="ChEBI" id="CHEBI:29108"/>
        <label>2</label>
    </ligand>
</feature>
<evidence type="ECO:0000313" key="26">
    <source>
        <dbReference type="Proteomes" id="UP001140949"/>
    </source>
</evidence>
<dbReference type="InterPro" id="IPR000823">
    <property type="entry name" value="Peroxidase_pln"/>
</dbReference>
<keyword evidence="13 20" id="KW-0408">Iron</keyword>
<evidence type="ECO:0000256" key="19">
    <source>
        <dbReference type="PIRSR" id="PIRSR600823-2"/>
    </source>
</evidence>
<evidence type="ECO:0000256" key="6">
    <source>
        <dbReference type="ARBA" id="ARBA00022525"/>
    </source>
</evidence>
<keyword evidence="10" id="KW-0732">Signal</keyword>
<proteinExistence type="inferred from homology"/>
<comment type="cofactor">
    <cofactor evidence="20 23">
        <name>Ca(2+)</name>
        <dbReference type="ChEBI" id="CHEBI:29108"/>
    </cofactor>
    <text evidence="20 23">Binds 2 calcium ions per subunit.</text>
</comment>
<dbReference type="PROSITE" id="PS00436">
    <property type="entry name" value="PEROXIDASE_2"/>
    <property type="match status" value="1"/>
</dbReference>
<evidence type="ECO:0000259" key="24">
    <source>
        <dbReference type="PROSITE" id="PS50873"/>
    </source>
</evidence>
<keyword evidence="16" id="KW-0873">Pyrrolidone carboxylic acid</keyword>
<feature type="binding site" evidence="20">
    <location>
        <position position="296"/>
    </location>
    <ligand>
        <name>Ca(2+)</name>
        <dbReference type="ChEBI" id="CHEBI:29108"/>
        <label>2</label>
    </ligand>
</feature>
<keyword evidence="6 23" id="KW-0964">Secreted</keyword>
<dbReference type="Proteomes" id="UP001140949">
    <property type="component" value="Unassembled WGS sequence"/>
</dbReference>
<keyword evidence="11 20" id="KW-0106">Calcium</keyword>
<feature type="active site" description="Proton acceptor" evidence="18">
    <location>
        <position position="109"/>
    </location>
</feature>
<dbReference type="FunFam" id="1.10.520.10:FF:000006">
    <property type="entry name" value="Peroxidase"/>
    <property type="match status" value="1"/>
</dbReference>
<evidence type="ECO:0000256" key="17">
    <source>
        <dbReference type="ARBA" id="ARBA00023324"/>
    </source>
</evidence>
<reference evidence="25" key="1">
    <citation type="journal article" date="2023" name="GigaByte">
        <title>Genome assembly of the bearded iris, Iris pallida Lam.</title>
        <authorList>
            <person name="Bruccoleri R.E."/>
            <person name="Oakeley E.J."/>
            <person name="Faust A.M.E."/>
            <person name="Altorfer M."/>
            <person name="Dessus-Babus S."/>
            <person name="Burckhardt D."/>
            <person name="Oertli M."/>
            <person name="Naumann U."/>
            <person name="Petersen F."/>
            <person name="Wong J."/>
        </authorList>
    </citation>
    <scope>NUCLEOTIDE SEQUENCE</scope>
    <source>
        <strain evidence="25">GSM-AAB239-AS_SAM_17_03QT</strain>
    </source>
</reference>
<dbReference type="PANTHER" id="PTHR31388:SF9">
    <property type="entry name" value="PEROXIDASE 11"/>
    <property type="match status" value="1"/>
</dbReference>
<dbReference type="InterPro" id="IPR019794">
    <property type="entry name" value="Peroxidases_AS"/>
</dbReference>
<gene>
    <name evidence="25" type="ORF">M6B38_116065</name>
</gene>
<dbReference type="InterPro" id="IPR033905">
    <property type="entry name" value="Secretory_peroxidase"/>
</dbReference>
<comment type="similarity">
    <text evidence="4">Belongs to the peroxidase family. Ascorbate peroxidase subfamily.</text>
</comment>
<dbReference type="PRINTS" id="PR00461">
    <property type="entry name" value="PLPEROXIDASE"/>
</dbReference>
<keyword evidence="12 23" id="KW-0560">Oxidoreductase</keyword>
<evidence type="ECO:0000313" key="25">
    <source>
        <dbReference type="EMBL" id="KAJ6848037.1"/>
    </source>
</evidence>
<comment type="function">
    <text evidence="2">Removal of H(2)O(2), oxidation of toxic reductants, biosynthesis and degradation of lignin, suberization, auxin catabolism, response to environmental stresses such as wounding, pathogen attack and oxidative stress. These functions might be dependent on each isozyme/isoform in each plant tissue.</text>
</comment>
<sequence length="370" mass="40599">MLYILARTQKKKKKKERKKLRTCALMAVAGQCRQYQTTLSRLMMMMMMMAGLWLGSFVYVSRAQDPSQLSLDYYSKTCPDAQKVVRTEMECAVKEDPRNAAAILRLHFHDCFVQGCDGSVLLDDTATLKGEKTASQNVNSLIGFDLVDRIKNQLESKCPGTVSCADLLAVAARDATLLVGGPYWDVPVGRRDAKSTSLELADADIPTPHQGLVAQMTKFLEKGLSVTDLVALVGAHTIGMARCTSFRERIYGGFELTSHLDLASEALLGKLRKTCPVSGGDDKLAAMDHVTPYLFDNAFYESLVGGDGLLSSDQELYSSLIGFDTADLVKTYASDALAFFKQFSDSMVRMGNITNPVGGEVRTNCRFINT</sequence>
<feature type="disulfide bond" evidence="22">
    <location>
        <begin position="78"/>
        <end position="158"/>
    </location>
</feature>
<feature type="disulfide bond" evidence="22">
    <location>
        <begin position="111"/>
        <end position="116"/>
    </location>
</feature>
<protein>
    <recommendedName>
        <fullName evidence="5 23">Peroxidase</fullName>
        <ecNumber evidence="5 23">1.11.1.7</ecNumber>
    </recommendedName>
</protein>
<evidence type="ECO:0000256" key="18">
    <source>
        <dbReference type="PIRSR" id="PIRSR600823-1"/>
    </source>
</evidence>
<comment type="similarity">
    <text evidence="23">Belongs to the peroxidase family. Classical plant (class III) peroxidase subfamily.</text>
</comment>
<evidence type="ECO:0000256" key="3">
    <source>
        <dbReference type="ARBA" id="ARBA00004613"/>
    </source>
</evidence>
<dbReference type="InterPro" id="IPR010255">
    <property type="entry name" value="Haem_peroxidase_sf"/>
</dbReference>
<dbReference type="GO" id="GO:0140825">
    <property type="term" value="F:lactoperoxidase activity"/>
    <property type="evidence" value="ECO:0007669"/>
    <property type="project" value="UniProtKB-EC"/>
</dbReference>
<evidence type="ECO:0000256" key="9">
    <source>
        <dbReference type="ARBA" id="ARBA00022723"/>
    </source>
</evidence>
<dbReference type="PROSITE" id="PS00435">
    <property type="entry name" value="PEROXIDASE_1"/>
    <property type="match status" value="1"/>
</dbReference>
<feature type="binding site" evidence="20">
    <location>
        <position position="288"/>
    </location>
    <ligand>
        <name>Ca(2+)</name>
        <dbReference type="ChEBI" id="CHEBI:29108"/>
        <label>2</label>
    </ligand>
</feature>
<feature type="site" description="Transition state stabilizer" evidence="21">
    <location>
        <position position="105"/>
    </location>
</feature>
<dbReference type="Gene3D" id="1.10.420.10">
    <property type="entry name" value="Peroxidase, domain 2"/>
    <property type="match status" value="1"/>
</dbReference>
<dbReference type="InterPro" id="IPR002016">
    <property type="entry name" value="Haem_peroxidase"/>
</dbReference>
<organism evidence="25 26">
    <name type="scientific">Iris pallida</name>
    <name type="common">Sweet iris</name>
    <dbReference type="NCBI Taxonomy" id="29817"/>
    <lineage>
        <taxon>Eukaryota</taxon>
        <taxon>Viridiplantae</taxon>
        <taxon>Streptophyta</taxon>
        <taxon>Embryophyta</taxon>
        <taxon>Tracheophyta</taxon>
        <taxon>Spermatophyta</taxon>
        <taxon>Magnoliopsida</taxon>
        <taxon>Liliopsida</taxon>
        <taxon>Asparagales</taxon>
        <taxon>Iridaceae</taxon>
        <taxon>Iridoideae</taxon>
        <taxon>Irideae</taxon>
        <taxon>Iris</taxon>
    </lineage>
</organism>
<dbReference type="AlphaFoldDB" id="A0AAX6I5B2"/>